<sequence>MGSAPVTDADPFNLQRFIEAQRADFDRALAEIRAGRKSSHWIWFIFPQMKGLGFSHSSQFYGISGIDEARAYLAHPILGPRLRICVEAMLALTGTAEDILGGVDALKFCSSMTLFSVVAPDDRAFSAALHRFFSGPDAKTLSLLTT</sequence>
<dbReference type="Pfam" id="PF08837">
    <property type="entry name" value="DUF1810"/>
    <property type="match status" value="1"/>
</dbReference>
<dbReference type="PIRSF" id="PIRSF008546">
    <property type="entry name" value="UCP008546"/>
    <property type="match status" value="1"/>
</dbReference>
<protein>
    <recommendedName>
        <fullName evidence="2">Calpastatin</fullName>
    </recommendedName>
</protein>
<dbReference type="AlphaFoldDB" id="A0AA48M1P6"/>
<reference evidence="1" key="1">
    <citation type="submission" date="2023-07" db="EMBL/GenBank/DDBJ databases">
        <authorList>
            <person name="Pelsma A.J. K."/>
        </authorList>
    </citation>
    <scope>NUCLEOTIDE SEQUENCE</scope>
</reference>
<organism evidence="1">
    <name type="scientific">freshwater sediment metagenome</name>
    <dbReference type="NCBI Taxonomy" id="556182"/>
    <lineage>
        <taxon>unclassified sequences</taxon>
        <taxon>metagenomes</taxon>
        <taxon>ecological metagenomes</taxon>
    </lineage>
</organism>
<gene>
    <name evidence="1" type="ORF">AMST5_03241</name>
</gene>
<dbReference type="InterPro" id="IPR036287">
    <property type="entry name" value="Rv1873-like_sf"/>
</dbReference>
<evidence type="ECO:0008006" key="2">
    <source>
        <dbReference type="Google" id="ProtNLM"/>
    </source>
</evidence>
<evidence type="ECO:0000313" key="1">
    <source>
        <dbReference type="EMBL" id="CAJ0881393.1"/>
    </source>
</evidence>
<name>A0AA48M1P6_9ZZZZ</name>
<dbReference type="SUPFAM" id="SSF140736">
    <property type="entry name" value="Rv1873-like"/>
    <property type="match status" value="1"/>
</dbReference>
<dbReference type="EMBL" id="OY288114">
    <property type="protein sequence ID" value="CAJ0881393.1"/>
    <property type="molecule type" value="Genomic_DNA"/>
</dbReference>
<dbReference type="InterPro" id="IPR014937">
    <property type="entry name" value="DUF1810"/>
</dbReference>
<dbReference type="Gene3D" id="1.25.40.380">
    <property type="entry name" value="Protein of unknown function DUF1810"/>
    <property type="match status" value="1"/>
</dbReference>
<accession>A0AA48M1P6</accession>
<proteinExistence type="predicted"/>